<dbReference type="Proteomes" id="UP000662747">
    <property type="component" value="Chromosome"/>
</dbReference>
<dbReference type="SUPFAM" id="SSF51905">
    <property type="entry name" value="FAD/NAD(P)-binding domain"/>
    <property type="match status" value="1"/>
</dbReference>
<dbReference type="PANTHER" id="PTHR43422">
    <property type="entry name" value="THIAMINE THIAZOLE SYNTHASE"/>
    <property type="match status" value="1"/>
</dbReference>
<name>A0ABX7NU21_9BACT</name>
<sequence>MAGLLTAGLLARNFERVTVVERDGLEDTPTVRKGVPQGTQTHVVLKRGMDIAAAIYPGLLDDLQGHGAQALDMALDGVWHVAGVWRKRVSSDVTLYSMTRPLFEWRVRTMLAALPNVRILDRHEVTGFLHVPDGTRITGLKVRAPGSTEETHLEADLVVDASGRGSRTPQWLEDLGYPRVKETRIQIDVGYATRLYHVPPGFDAGWRSLIVSAELPTNRRFGTIIPVEGNRWTVTLCGWLKDYPPTDHEGFLAYARSLAQPHIYEALKNAEPAGPLHSYRFAHSQWRHFERLPRVPEGLLVVGDAFCSFNPIYGQGITSSALLAEAVGECLLQGLDGLSRRYFARAGRLLKVPWMLSTTEDFRLPELADLRSFGSRFLYWYGERFQQLTAVDDAAVRTFMEVMHMLKPPEAIFSPGLFWKALTRRPVSTQLPRRPEPLPVPVSKAA</sequence>
<evidence type="ECO:0000313" key="2">
    <source>
        <dbReference type="Proteomes" id="UP000662747"/>
    </source>
</evidence>
<proteinExistence type="predicted"/>
<keyword evidence="2" id="KW-1185">Reference proteome</keyword>
<accession>A0ABX7NU21</accession>
<protein>
    <submittedName>
        <fullName evidence="1">Uncharacterized protein</fullName>
    </submittedName>
</protein>
<dbReference type="EMBL" id="CP071090">
    <property type="protein sequence ID" value="QSQ22406.1"/>
    <property type="molecule type" value="Genomic_DNA"/>
</dbReference>
<reference evidence="1 2" key="1">
    <citation type="submission" date="2021-02" db="EMBL/GenBank/DDBJ databases">
        <title>De Novo genome assembly of isolated myxobacteria.</title>
        <authorList>
            <person name="Stevens D.C."/>
        </authorList>
    </citation>
    <scope>NUCLEOTIDE SEQUENCE [LARGE SCALE GENOMIC DNA]</scope>
    <source>
        <strain evidence="2">SCPEA02</strain>
    </source>
</reference>
<dbReference type="PANTHER" id="PTHR43422:SF3">
    <property type="entry name" value="THIAMINE THIAZOLE SYNTHASE"/>
    <property type="match status" value="1"/>
</dbReference>
<dbReference type="InterPro" id="IPR036188">
    <property type="entry name" value="FAD/NAD-bd_sf"/>
</dbReference>
<dbReference type="Gene3D" id="3.50.50.60">
    <property type="entry name" value="FAD/NAD(P)-binding domain"/>
    <property type="match status" value="1"/>
</dbReference>
<organism evidence="1 2">
    <name type="scientific">Pyxidicoccus parkwayensis</name>
    <dbReference type="NCBI Taxonomy" id="2813578"/>
    <lineage>
        <taxon>Bacteria</taxon>
        <taxon>Pseudomonadati</taxon>
        <taxon>Myxococcota</taxon>
        <taxon>Myxococcia</taxon>
        <taxon>Myxococcales</taxon>
        <taxon>Cystobacterineae</taxon>
        <taxon>Myxococcaceae</taxon>
        <taxon>Pyxidicoccus</taxon>
    </lineage>
</organism>
<evidence type="ECO:0000313" key="1">
    <source>
        <dbReference type="EMBL" id="QSQ22406.1"/>
    </source>
</evidence>
<gene>
    <name evidence="1" type="ORF">JY651_46060</name>
</gene>